<dbReference type="InterPro" id="IPR002182">
    <property type="entry name" value="NB-ARC"/>
</dbReference>
<dbReference type="Gene3D" id="3.40.50.300">
    <property type="entry name" value="P-loop containing nucleotide triphosphate hydrolases"/>
    <property type="match status" value="1"/>
</dbReference>
<dbReference type="InterPro" id="IPR044974">
    <property type="entry name" value="Disease_R_plants"/>
</dbReference>
<feature type="non-terminal residue" evidence="6">
    <location>
        <position position="920"/>
    </location>
</feature>
<evidence type="ECO:0000313" key="6">
    <source>
        <dbReference type="EMBL" id="RDY08056.1"/>
    </source>
</evidence>
<dbReference type="PRINTS" id="PR00364">
    <property type="entry name" value="DISEASERSIST"/>
</dbReference>
<keyword evidence="3" id="KW-0520">NAD</keyword>
<keyword evidence="2" id="KW-0677">Repeat</keyword>
<dbReference type="GO" id="GO:0043531">
    <property type="term" value="F:ADP binding"/>
    <property type="evidence" value="ECO:0007669"/>
    <property type="project" value="InterPro"/>
</dbReference>
<dbReference type="PANTHER" id="PTHR11017">
    <property type="entry name" value="LEUCINE-RICH REPEAT-CONTAINING PROTEIN"/>
    <property type="match status" value="1"/>
</dbReference>
<accession>A0A371HZ29</accession>
<dbReference type="STRING" id="157652.A0A371HZ29"/>
<feature type="signal peptide" evidence="4">
    <location>
        <begin position="1"/>
        <end position="30"/>
    </location>
</feature>
<dbReference type="EMBL" id="QJKJ01001348">
    <property type="protein sequence ID" value="RDY08056.1"/>
    <property type="molecule type" value="Genomic_DNA"/>
</dbReference>
<dbReference type="FunFam" id="3.40.50.10140:FF:000007">
    <property type="entry name" value="Disease resistance protein (TIR-NBS-LRR class)"/>
    <property type="match status" value="1"/>
</dbReference>
<dbReference type="Pfam" id="PF00931">
    <property type="entry name" value="NB-ARC"/>
    <property type="match status" value="1"/>
</dbReference>
<gene>
    <name evidence="6" type="primary">N</name>
    <name evidence="6" type="ORF">CR513_07751</name>
</gene>
<dbReference type="GO" id="GO:0007165">
    <property type="term" value="P:signal transduction"/>
    <property type="evidence" value="ECO:0007669"/>
    <property type="project" value="InterPro"/>
</dbReference>
<dbReference type="Pfam" id="PF01582">
    <property type="entry name" value="TIR"/>
    <property type="match status" value="1"/>
</dbReference>
<dbReference type="InterPro" id="IPR032675">
    <property type="entry name" value="LRR_dom_sf"/>
</dbReference>
<dbReference type="InterPro" id="IPR058192">
    <property type="entry name" value="WHD_ROQ1-like"/>
</dbReference>
<proteinExistence type="predicted"/>
<keyword evidence="1" id="KW-0433">Leucine-rich repeat</keyword>
<evidence type="ECO:0000256" key="4">
    <source>
        <dbReference type="SAM" id="SignalP"/>
    </source>
</evidence>
<organism evidence="6 7">
    <name type="scientific">Mucuna pruriens</name>
    <name type="common">Velvet bean</name>
    <name type="synonym">Dolichos pruriens</name>
    <dbReference type="NCBI Taxonomy" id="157652"/>
    <lineage>
        <taxon>Eukaryota</taxon>
        <taxon>Viridiplantae</taxon>
        <taxon>Streptophyta</taxon>
        <taxon>Embryophyta</taxon>
        <taxon>Tracheophyta</taxon>
        <taxon>Spermatophyta</taxon>
        <taxon>Magnoliopsida</taxon>
        <taxon>eudicotyledons</taxon>
        <taxon>Gunneridae</taxon>
        <taxon>Pentapetalae</taxon>
        <taxon>rosids</taxon>
        <taxon>fabids</taxon>
        <taxon>Fabales</taxon>
        <taxon>Fabaceae</taxon>
        <taxon>Papilionoideae</taxon>
        <taxon>50 kb inversion clade</taxon>
        <taxon>NPAAA clade</taxon>
        <taxon>indigoferoid/millettioid clade</taxon>
        <taxon>Phaseoleae</taxon>
        <taxon>Mucuna</taxon>
    </lineage>
</organism>
<dbReference type="SMART" id="SM00255">
    <property type="entry name" value="TIR"/>
    <property type="match status" value="1"/>
</dbReference>
<dbReference type="SUPFAM" id="SSF52047">
    <property type="entry name" value="RNI-like"/>
    <property type="match status" value="1"/>
</dbReference>
<name>A0A371HZ29_MUCPR</name>
<evidence type="ECO:0000256" key="3">
    <source>
        <dbReference type="ARBA" id="ARBA00023027"/>
    </source>
</evidence>
<dbReference type="InterPro" id="IPR035897">
    <property type="entry name" value="Toll_tir_struct_dom_sf"/>
</dbReference>
<feature type="domain" description="TIR" evidence="5">
    <location>
        <begin position="40"/>
        <end position="204"/>
    </location>
</feature>
<keyword evidence="7" id="KW-1185">Reference proteome</keyword>
<dbReference type="OrthoDB" id="1357022at2759"/>
<dbReference type="PANTHER" id="PTHR11017:SF263">
    <property type="entry name" value="ADP-RIBOSYL CYCLASE_CYCLIC ADP-RIBOSE HYDROLASE"/>
    <property type="match status" value="1"/>
</dbReference>
<evidence type="ECO:0000259" key="5">
    <source>
        <dbReference type="PROSITE" id="PS50104"/>
    </source>
</evidence>
<dbReference type="Pfam" id="PF23282">
    <property type="entry name" value="WHD_ROQ1"/>
    <property type="match status" value="1"/>
</dbReference>
<sequence>MEHSSSGASQIKYVLSLCLLLILGLIGVASKQIPDNVPQVKYDVFVNFRGEDIRRGFLGHLTKAFDQNQISAFVDDKLEKGDEIWPSLVGAIQGSLISLTIFSGNYFSSRWCLEELVKILECREKYGQTVIPVFYDVNPTDVRHQNGSYGKALAEHEKKYNLTTVQNWRHALKKTADLSGIKSSDYKTEVNLLEEIINIVNLELMSLDKLPPKSTRLIGINKPIQHLEPLLHQESKYVRVIGIWGMGGIGKTTIAKEIYNKLCSKYDGCYFLENVKEESRKKGTISLKEELFSGLLGENLKNKIVPQLSNYIKRKISRMKVLIVLDDVNDPALPEKLFENNDWFGQGSSIIITTRDKQVLIANNVDEISIYHKILLDLACFFIGLNLKVDHIKVLLKDSETDDSVIAGLSRLEDKALITISEDNAISMHDIIQEMAWEIVRLESIEDPGSRSRLRYPDEIYEVLENNKGTEAVRSIRADLSLIRKVELSSHIFTKMSKLQFLYLPSKYNQDGFALLPQGLQSFPVDLRYLVWGHYPLKSLPENFSAKSLVILDIENHLSSLRYLSLRACGKLSEFSVTSENMVELDLSSTHENYGDYNRSYGSYQVKYVYPGSRVPEWLELKTRKDYIIIDLSSTSPSALLGFIFSFIISGGNGVIGLRFSFYITISDDEDESKKGTIDIYISDRAVLVASDHVYVIYDQRCSHYLLSRAKNQTRLKIKVMARAAGVGILQRGVGLKGFGISPINTSAYDNFMEHINTTAYHTAVDHSFIQQINTSADHSFIQQNSSADPSFIQQLNTSADHSFIQQVNSSADDSFIQEINTSADDSFIQQINTSADDSFIQQMEVSVLGRLLCEKDKEFWESQLNKLKNMPNIDVYYANEIELQRTKDSVRSCMFLFRIEFESEPHKNRERDDSVVGTG</sequence>
<dbReference type="GO" id="GO:0006952">
    <property type="term" value="P:defense response"/>
    <property type="evidence" value="ECO:0007669"/>
    <property type="project" value="InterPro"/>
</dbReference>
<dbReference type="Gene3D" id="3.40.50.10140">
    <property type="entry name" value="Toll/interleukin-1 receptor homology (TIR) domain"/>
    <property type="match status" value="1"/>
</dbReference>
<comment type="caution">
    <text evidence="6">The sequence shown here is derived from an EMBL/GenBank/DDBJ whole genome shotgun (WGS) entry which is preliminary data.</text>
</comment>
<keyword evidence="4" id="KW-0732">Signal</keyword>
<feature type="chain" id="PRO_5016697521" evidence="4">
    <location>
        <begin position="31"/>
        <end position="920"/>
    </location>
</feature>
<evidence type="ECO:0000313" key="7">
    <source>
        <dbReference type="Proteomes" id="UP000257109"/>
    </source>
</evidence>
<dbReference type="Gene3D" id="3.80.10.10">
    <property type="entry name" value="Ribonuclease Inhibitor"/>
    <property type="match status" value="1"/>
</dbReference>
<dbReference type="PROSITE" id="PS50104">
    <property type="entry name" value="TIR"/>
    <property type="match status" value="1"/>
</dbReference>
<protein>
    <submittedName>
        <fullName evidence="6">TMV resistance protein N</fullName>
    </submittedName>
</protein>
<dbReference type="InterPro" id="IPR000157">
    <property type="entry name" value="TIR_dom"/>
</dbReference>
<dbReference type="AlphaFoldDB" id="A0A371HZ29"/>
<dbReference type="Proteomes" id="UP000257109">
    <property type="component" value="Unassembled WGS sequence"/>
</dbReference>
<evidence type="ECO:0000256" key="1">
    <source>
        <dbReference type="ARBA" id="ARBA00022614"/>
    </source>
</evidence>
<dbReference type="SUPFAM" id="SSF52540">
    <property type="entry name" value="P-loop containing nucleoside triphosphate hydrolases"/>
    <property type="match status" value="1"/>
</dbReference>
<reference evidence="6" key="1">
    <citation type="submission" date="2018-05" db="EMBL/GenBank/DDBJ databases">
        <title>Draft genome of Mucuna pruriens seed.</title>
        <authorList>
            <person name="Nnadi N.E."/>
            <person name="Vos R."/>
            <person name="Hasami M.H."/>
            <person name="Devisetty U.K."/>
            <person name="Aguiy J.C."/>
        </authorList>
    </citation>
    <scope>NUCLEOTIDE SEQUENCE [LARGE SCALE GENOMIC DNA]</scope>
    <source>
        <strain evidence="6">JCA_2017</strain>
    </source>
</reference>
<evidence type="ECO:0000256" key="2">
    <source>
        <dbReference type="ARBA" id="ARBA00022737"/>
    </source>
</evidence>
<dbReference type="InterPro" id="IPR027417">
    <property type="entry name" value="P-loop_NTPase"/>
</dbReference>
<dbReference type="SUPFAM" id="SSF52200">
    <property type="entry name" value="Toll/Interleukin receptor TIR domain"/>
    <property type="match status" value="1"/>
</dbReference>